<protein>
    <submittedName>
        <fullName evidence="2">Class I SAM-dependent methyltransferase</fullName>
    </submittedName>
</protein>
<dbReference type="RefSeq" id="WP_208651868.1">
    <property type="nucleotide sequence ID" value="NZ_CP036528.1"/>
</dbReference>
<keyword evidence="2" id="KW-0489">Methyltransferase</keyword>
<dbReference type="Gene3D" id="3.40.50.150">
    <property type="entry name" value="Vaccinia Virus protein VP39"/>
    <property type="match status" value="1"/>
</dbReference>
<dbReference type="PANTHER" id="PTHR43861:SF1">
    <property type="entry name" value="TRANS-ACONITATE 2-METHYLTRANSFERASE"/>
    <property type="match status" value="1"/>
</dbReference>
<proteinExistence type="predicted"/>
<dbReference type="KEGG" id="uth:DKZ56_06205"/>
<dbReference type="GO" id="GO:0032259">
    <property type="term" value="P:methylation"/>
    <property type="evidence" value="ECO:0007669"/>
    <property type="project" value="UniProtKB-KW"/>
</dbReference>
<dbReference type="EMBL" id="CP036528">
    <property type="protein sequence ID" value="QBK25480.1"/>
    <property type="molecule type" value="Genomic_DNA"/>
</dbReference>
<organism evidence="2 3">
    <name type="scientific">Ureibacillus thermophilus</name>
    <dbReference type="NCBI Taxonomy" id="367743"/>
    <lineage>
        <taxon>Bacteria</taxon>
        <taxon>Bacillati</taxon>
        <taxon>Bacillota</taxon>
        <taxon>Bacilli</taxon>
        <taxon>Bacillales</taxon>
        <taxon>Caryophanaceae</taxon>
        <taxon>Ureibacillus</taxon>
    </lineage>
</organism>
<reference evidence="2 3" key="1">
    <citation type="submission" date="2019-02" db="EMBL/GenBank/DDBJ databases">
        <title>Ureibacillus thermophilus.</title>
        <authorList>
            <person name="Sunny J.S."/>
            <person name="Natarajan A."/>
            <person name="Saleena L.M."/>
        </authorList>
    </citation>
    <scope>NUCLEOTIDE SEQUENCE [LARGE SCALE GENOMIC DNA]</scope>
    <source>
        <strain evidence="2 3">LM102</strain>
    </source>
</reference>
<dbReference type="InterPro" id="IPR013216">
    <property type="entry name" value="Methyltransf_11"/>
</dbReference>
<keyword evidence="2" id="KW-0808">Transferase</keyword>
<evidence type="ECO:0000313" key="2">
    <source>
        <dbReference type="EMBL" id="QBK25480.1"/>
    </source>
</evidence>
<gene>
    <name evidence="2" type="ORF">DKZ56_06205</name>
</gene>
<feature type="domain" description="Methyltransferase type 11" evidence="1">
    <location>
        <begin position="43"/>
        <end position="132"/>
    </location>
</feature>
<keyword evidence="3" id="KW-1185">Reference proteome</keyword>
<dbReference type="PANTHER" id="PTHR43861">
    <property type="entry name" value="TRANS-ACONITATE 2-METHYLTRANSFERASE-RELATED"/>
    <property type="match status" value="1"/>
</dbReference>
<dbReference type="CDD" id="cd02440">
    <property type="entry name" value="AdoMet_MTases"/>
    <property type="match status" value="1"/>
</dbReference>
<dbReference type="SUPFAM" id="SSF53335">
    <property type="entry name" value="S-adenosyl-L-methionine-dependent methyltransferases"/>
    <property type="match status" value="1"/>
</dbReference>
<dbReference type="InterPro" id="IPR029063">
    <property type="entry name" value="SAM-dependent_MTases_sf"/>
</dbReference>
<evidence type="ECO:0000313" key="3">
    <source>
        <dbReference type="Proteomes" id="UP000291151"/>
    </source>
</evidence>
<accession>A0A4V1A2Z6</accession>
<sequence length="257" mass="28933">MQMNTIQKDHWNPLLYDDKHAFVSKFGNQLFDYLDPKKGESILDVGCGTGDLANKIASVGANVVGIDFSENMVAKAKEKYPHIQFIVKDVTKMDFHHEFDAVFSNATLHWVKPSEKALTNIFNSLKNGGRFVAEFGGKGNVQKITDALLMQIKKAGIERDIASPWYFPSIGEYVALMEQVGFRVTLAMHFDRPTPLEGEDGLKNWIAMFASSFFEGINEQLKHEIIANVETALKPSLFENGVWVADYKRIRVVGIKE</sequence>
<evidence type="ECO:0000259" key="1">
    <source>
        <dbReference type="Pfam" id="PF08241"/>
    </source>
</evidence>
<dbReference type="AlphaFoldDB" id="A0A4V1A2Z6"/>
<name>A0A4V1A2Z6_9BACL</name>
<dbReference type="Pfam" id="PF08241">
    <property type="entry name" value="Methyltransf_11"/>
    <property type="match status" value="1"/>
</dbReference>
<dbReference type="Proteomes" id="UP000291151">
    <property type="component" value="Chromosome"/>
</dbReference>
<dbReference type="GO" id="GO:0008757">
    <property type="term" value="F:S-adenosylmethionine-dependent methyltransferase activity"/>
    <property type="evidence" value="ECO:0007669"/>
    <property type="project" value="InterPro"/>
</dbReference>